<evidence type="ECO:0000313" key="3">
    <source>
        <dbReference type="EMBL" id="SFW35701.1"/>
    </source>
</evidence>
<dbReference type="AlphaFoldDB" id="A0A1K1NKA0"/>
<feature type="signal peptide" evidence="1">
    <location>
        <begin position="1"/>
        <end position="23"/>
    </location>
</feature>
<dbReference type="Proteomes" id="UP001326715">
    <property type="component" value="Chromosome"/>
</dbReference>
<dbReference type="EMBL" id="CP140154">
    <property type="protein sequence ID" value="WQG91223.1"/>
    <property type="molecule type" value="Genomic_DNA"/>
</dbReference>
<proteinExistence type="predicted"/>
<feature type="chain" id="PRO_5012385474" evidence="1">
    <location>
        <begin position="24"/>
        <end position="166"/>
    </location>
</feature>
<feature type="domain" description="Secretion system C-terminal sorting" evidence="2">
    <location>
        <begin position="89"/>
        <end position="165"/>
    </location>
</feature>
<evidence type="ECO:0000313" key="5">
    <source>
        <dbReference type="Proteomes" id="UP000183788"/>
    </source>
</evidence>
<dbReference type="EMBL" id="FPIZ01000003">
    <property type="protein sequence ID" value="SFW35701.1"/>
    <property type="molecule type" value="Genomic_DNA"/>
</dbReference>
<evidence type="ECO:0000256" key="1">
    <source>
        <dbReference type="SAM" id="SignalP"/>
    </source>
</evidence>
<accession>A0A1K1NKA0</accession>
<dbReference type="NCBIfam" id="TIGR04183">
    <property type="entry name" value="Por_Secre_tail"/>
    <property type="match status" value="1"/>
</dbReference>
<sequence length="166" mass="17806">MHTLYKCMLALFLSTVAVTTAGAQVLNRQVTASSGGVGKVNDKDFQFTIGDLATTTLSKGALMITQGFQQPEELPPVDPGTKTVLNMILYPNPAATSVKIEFDMVAANAVYLMIINSSGQLVYKDSRQYGAGRIIITLPVGHFAAGIYTVRIQAGGYAFQDKLIIQ</sequence>
<keyword evidence="6" id="KW-1185">Reference proteome</keyword>
<gene>
    <name evidence="3" type="ORF">SAMN05661012_01383</name>
    <name evidence="4" type="ORF">SR876_06915</name>
</gene>
<protein>
    <submittedName>
        <fullName evidence="3">Por secretion system C-terminal sorting domain-containing protein</fullName>
    </submittedName>
    <submittedName>
        <fullName evidence="4">T9SS type A sorting domain-containing protein</fullName>
    </submittedName>
</protein>
<name>A0A1K1NKA0_9BACT</name>
<reference evidence="3 5" key="1">
    <citation type="submission" date="2016-11" db="EMBL/GenBank/DDBJ databases">
        <authorList>
            <person name="Jaros S."/>
            <person name="Januszkiewicz K."/>
            <person name="Wedrychowicz H."/>
        </authorList>
    </citation>
    <scope>NUCLEOTIDE SEQUENCE [LARGE SCALE GENOMIC DNA]</scope>
    <source>
        <strain evidence="3 5">DSM 784</strain>
    </source>
</reference>
<evidence type="ECO:0000259" key="2">
    <source>
        <dbReference type="Pfam" id="PF18962"/>
    </source>
</evidence>
<dbReference type="OrthoDB" id="671724at2"/>
<evidence type="ECO:0000313" key="4">
    <source>
        <dbReference type="EMBL" id="WQG91223.1"/>
    </source>
</evidence>
<evidence type="ECO:0000313" key="6">
    <source>
        <dbReference type="Proteomes" id="UP001326715"/>
    </source>
</evidence>
<dbReference type="RefSeq" id="WP_083571396.1">
    <property type="nucleotide sequence ID" value="NZ_CBHWAX010000018.1"/>
</dbReference>
<organism evidence="3 5">
    <name type="scientific">Chitinophaga sancti</name>
    <dbReference type="NCBI Taxonomy" id="1004"/>
    <lineage>
        <taxon>Bacteria</taxon>
        <taxon>Pseudomonadati</taxon>
        <taxon>Bacteroidota</taxon>
        <taxon>Chitinophagia</taxon>
        <taxon>Chitinophagales</taxon>
        <taxon>Chitinophagaceae</taxon>
        <taxon>Chitinophaga</taxon>
    </lineage>
</organism>
<dbReference type="Pfam" id="PF18962">
    <property type="entry name" value="Por_Secre_tail"/>
    <property type="match status" value="1"/>
</dbReference>
<dbReference type="STRING" id="1004.SAMN05661012_01383"/>
<reference evidence="4 6" key="2">
    <citation type="submission" date="2023-11" db="EMBL/GenBank/DDBJ databases">
        <title>MicrobeMod: A computational toolkit for identifying prokaryotic methylation and restriction-modification with nanopore sequencing.</title>
        <authorList>
            <person name="Crits-Christoph A."/>
            <person name="Kang S.C."/>
            <person name="Lee H."/>
            <person name="Ostrov N."/>
        </authorList>
    </citation>
    <scope>NUCLEOTIDE SEQUENCE [LARGE SCALE GENOMIC DNA]</scope>
    <source>
        <strain evidence="4 6">ATCC 23090</strain>
    </source>
</reference>
<keyword evidence="1" id="KW-0732">Signal</keyword>
<dbReference type="Proteomes" id="UP000183788">
    <property type="component" value="Unassembled WGS sequence"/>
</dbReference>
<dbReference type="InterPro" id="IPR026444">
    <property type="entry name" value="Secre_tail"/>
</dbReference>